<organism evidence="1 2">
    <name type="scientific">Vigna angularis var. angularis</name>
    <dbReference type="NCBI Taxonomy" id="157739"/>
    <lineage>
        <taxon>Eukaryota</taxon>
        <taxon>Viridiplantae</taxon>
        <taxon>Streptophyta</taxon>
        <taxon>Embryophyta</taxon>
        <taxon>Tracheophyta</taxon>
        <taxon>Spermatophyta</taxon>
        <taxon>Magnoliopsida</taxon>
        <taxon>eudicotyledons</taxon>
        <taxon>Gunneridae</taxon>
        <taxon>Pentapetalae</taxon>
        <taxon>rosids</taxon>
        <taxon>fabids</taxon>
        <taxon>Fabales</taxon>
        <taxon>Fabaceae</taxon>
        <taxon>Papilionoideae</taxon>
        <taxon>50 kb inversion clade</taxon>
        <taxon>NPAAA clade</taxon>
        <taxon>indigoferoid/millettioid clade</taxon>
        <taxon>Phaseoleae</taxon>
        <taxon>Vigna</taxon>
    </lineage>
</organism>
<gene>
    <name evidence="1" type="primary">Vigan.05G125600</name>
    <name evidence="1" type="ORF">VIGAN_05125600</name>
</gene>
<sequence length="79" mass="9431">MVPIAIKEEQLTCRISGLSCRCWWWTFMAIKRSIYSLDEKIFLRKVQSRMMWKIFSLLKHLDVSSGVAFISKRVLFFIL</sequence>
<accession>A0A0S3S4T6</accession>
<name>A0A0S3S4T6_PHAAN</name>
<evidence type="ECO:0000313" key="2">
    <source>
        <dbReference type="Proteomes" id="UP000291084"/>
    </source>
</evidence>
<keyword evidence="2" id="KW-1185">Reference proteome</keyword>
<reference evidence="1 2" key="1">
    <citation type="journal article" date="2015" name="Sci. Rep.">
        <title>The power of single molecule real-time sequencing technology in the de novo assembly of a eukaryotic genome.</title>
        <authorList>
            <person name="Sakai H."/>
            <person name="Naito K."/>
            <person name="Ogiso-Tanaka E."/>
            <person name="Takahashi Y."/>
            <person name="Iseki K."/>
            <person name="Muto C."/>
            <person name="Satou K."/>
            <person name="Teruya K."/>
            <person name="Shiroma A."/>
            <person name="Shimoji M."/>
            <person name="Hirano T."/>
            <person name="Itoh T."/>
            <person name="Kaga A."/>
            <person name="Tomooka N."/>
        </authorList>
    </citation>
    <scope>NUCLEOTIDE SEQUENCE [LARGE SCALE GENOMIC DNA]</scope>
    <source>
        <strain evidence="2">cv. Shumari</strain>
    </source>
</reference>
<dbReference type="AlphaFoldDB" id="A0A0S3S4T6"/>
<proteinExistence type="predicted"/>
<dbReference type="EMBL" id="AP015038">
    <property type="protein sequence ID" value="BAT87842.1"/>
    <property type="molecule type" value="Genomic_DNA"/>
</dbReference>
<protein>
    <submittedName>
        <fullName evidence="1">Uncharacterized protein</fullName>
    </submittedName>
</protein>
<dbReference type="Proteomes" id="UP000291084">
    <property type="component" value="Chromosome 5"/>
</dbReference>
<evidence type="ECO:0000313" key="1">
    <source>
        <dbReference type="EMBL" id="BAT87842.1"/>
    </source>
</evidence>